<dbReference type="AlphaFoldDB" id="A0A937JXW4"/>
<evidence type="ECO:0000313" key="2">
    <source>
        <dbReference type="EMBL" id="MBL3655059.1"/>
    </source>
</evidence>
<comment type="caution">
    <text evidence="2">The sequence shown here is derived from an EMBL/GenBank/DDBJ whole genome shotgun (WGS) entry which is preliminary data.</text>
</comment>
<protein>
    <submittedName>
        <fullName evidence="2">WG repeat-containing protein</fullName>
    </submittedName>
</protein>
<organism evidence="2 3">
    <name type="scientific">Fulvivirga sediminis</name>
    <dbReference type="NCBI Taxonomy" id="2803949"/>
    <lineage>
        <taxon>Bacteria</taxon>
        <taxon>Pseudomonadati</taxon>
        <taxon>Bacteroidota</taxon>
        <taxon>Cytophagia</taxon>
        <taxon>Cytophagales</taxon>
        <taxon>Fulvivirgaceae</taxon>
        <taxon>Fulvivirga</taxon>
    </lineage>
</organism>
<gene>
    <name evidence="2" type="ORF">JL102_02880</name>
</gene>
<keyword evidence="1" id="KW-0732">Signal</keyword>
<evidence type="ECO:0000313" key="3">
    <source>
        <dbReference type="Proteomes" id="UP000659388"/>
    </source>
</evidence>
<evidence type="ECO:0000256" key="1">
    <source>
        <dbReference type="SAM" id="SignalP"/>
    </source>
</evidence>
<dbReference type="PANTHER" id="PTHR37841:SF1">
    <property type="entry name" value="DUF3298 DOMAIN-CONTAINING PROTEIN"/>
    <property type="match status" value="1"/>
</dbReference>
<accession>A0A937JXW4</accession>
<dbReference type="EMBL" id="JAESIY010000001">
    <property type="protein sequence ID" value="MBL3655059.1"/>
    <property type="molecule type" value="Genomic_DNA"/>
</dbReference>
<dbReference type="Proteomes" id="UP000659388">
    <property type="component" value="Unassembled WGS sequence"/>
</dbReference>
<dbReference type="RefSeq" id="WP_202242195.1">
    <property type="nucleotide sequence ID" value="NZ_JAESIY010000001.1"/>
</dbReference>
<sequence length="716" mass="81336">MTTTLRMKHLFLLFNLIILSSSFGVFANAGDPYKLFEDQGKQGLKNTEGNVVIPAKYESIGWSKGGLEVVNNTVGYKTAEGWGLISLSNEIITKPEYMQIYPSGRRLIIAAKKGKVSQREFLGAISTDGKVALPFKYASITISDLRAIVSNKSGREYRYGVVDLGGKEILPMNYKEIIPLGNLRYAVKNQNNKTAIYNDNGKQIVDFSLDSISPFKAGYAVVFENHERGLVNTNGVMVSPVGSKDFDLSGEVPKKLDFNTWFILDQDQTEIDTLAFDDVEPVSEDYLQVYCNEKTWLIDSVGNALTPKNIDELVYTPDGLMAFRKKQKWGVMTQDSKEVLSARFDSVYLSNDMIYCREKVGGVKKWSLYDVHGVKKSTQLYDNIGPETSYIYPVKKGKYWGFINRAGDEVIHCVYDEVTPVIDGYLMVKFHGEYGVIDKVGRWIVFPQPKFIKVINDDYYLELDRNLTNLKSFEDGTVYFTQNKVEVFENYLLEYLNDGSVWKVDFEGRILNKPSANEKYQEVRKPTEGFYPVKINGQYGFIDNQNRLRIANRYDDVGNFSEELAAIKLLGRWGFIDKRERIVVQPLYNWVSGFEDGLSIASTNSGMGLINAQGTKVSAFDYDSVYHESNGRYVIIKNGKKGLINKAGRLIVNPKYDELVDLGNGRVIVKKFKKYGVINLHGVDVIPLIYDKLYFDKAHSHYLAMKKTEWKEVELP</sequence>
<proteinExistence type="predicted"/>
<dbReference type="InterPro" id="IPR032774">
    <property type="entry name" value="WG_beta_rep"/>
</dbReference>
<dbReference type="PANTHER" id="PTHR37841">
    <property type="entry name" value="GLR2918 PROTEIN"/>
    <property type="match status" value="1"/>
</dbReference>
<name>A0A937JXW4_9BACT</name>
<feature type="signal peptide" evidence="1">
    <location>
        <begin position="1"/>
        <end position="27"/>
    </location>
</feature>
<reference evidence="2" key="1">
    <citation type="submission" date="2021-01" db="EMBL/GenBank/DDBJ databases">
        <title>Fulvivirga kasyanovii gen. nov., sp nov., a novel member of the phylum Bacteroidetes isolated from seawater in a mussel farm.</title>
        <authorList>
            <person name="Zhao L.-H."/>
            <person name="Wang Z.-J."/>
        </authorList>
    </citation>
    <scope>NUCLEOTIDE SEQUENCE</scope>
    <source>
        <strain evidence="2">2943</strain>
    </source>
</reference>
<dbReference type="Pfam" id="PF14903">
    <property type="entry name" value="WG_beta_rep"/>
    <property type="match status" value="6"/>
</dbReference>
<keyword evidence="3" id="KW-1185">Reference proteome</keyword>
<feature type="chain" id="PRO_5036793978" evidence="1">
    <location>
        <begin position="28"/>
        <end position="716"/>
    </location>
</feature>